<evidence type="ECO:0000313" key="3">
    <source>
        <dbReference type="Proteomes" id="UP000000759"/>
    </source>
</evidence>
<gene>
    <name evidence="2" type="ORF">PHATRDRAFT_47461</name>
</gene>
<feature type="compositionally biased region" description="Low complexity" evidence="1">
    <location>
        <begin position="138"/>
        <end position="154"/>
    </location>
</feature>
<dbReference type="EMBL" id="CM000615">
    <property type="protein sequence ID" value="EEC46997.1"/>
    <property type="molecule type" value="Genomic_DNA"/>
</dbReference>
<dbReference type="OrthoDB" id="72550at2759"/>
<feature type="region of interest" description="Disordered" evidence="1">
    <location>
        <begin position="175"/>
        <end position="332"/>
    </location>
</feature>
<evidence type="ECO:0000313" key="2">
    <source>
        <dbReference type="EMBL" id="EEC46997.1"/>
    </source>
</evidence>
<reference evidence="2 3" key="1">
    <citation type="journal article" date="2008" name="Nature">
        <title>The Phaeodactylum genome reveals the evolutionary history of diatom genomes.</title>
        <authorList>
            <person name="Bowler C."/>
            <person name="Allen A.E."/>
            <person name="Badger J.H."/>
            <person name="Grimwood J."/>
            <person name="Jabbari K."/>
            <person name="Kuo A."/>
            <person name="Maheswari U."/>
            <person name="Martens C."/>
            <person name="Maumus F."/>
            <person name="Otillar R.P."/>
            <person name="Rayko E."/>
            <person name="Salamov A."/>
            <person name="Vandepoele K."/>
            <person name="Beszteri B."/>
            <person name="Gruber A."/>
            <person name="Heijde M."/>
            <person name="Katinka M."/>
            <person name="Mock T."/>
            <person name="Valentin K."/>
            <person name="Verret F."/>
            <person name="Berges J.A."/>
            <person name="Brownlee C."/>
            <person name="Cadoret J.P."/>
            <person name="Chiovitti A."/>
            <person name="Choi C.J."/>
            <person name="Coesel S."/>
            <person name="De Martino A."/>
            <person name="Detter J.C."/>
            <person name="Durkin C."/>
            <person name="Falciatore A."/>
            <person name="Fournet J."/>
            <person name="Haruta M."/>
            <person name="Huysman M.J."/>
            <person name="Jenkins B.D."/>
            <person name="Jiroutova K."/>
            <person name="Jorgensen R.E."/>
            <person name="Joubert Y."/>
            <person name="Kaplan A."/>
            <person name="Kroger N."/>
            <person name="Kroth P.G."/>
            <person name="La Roche J."/>
            <person name="Lindquist E."/>
            <person name="Lommer M."/>
            <person name="Martin-Jezequel V."/>
            <person name="Lopez P.J."/>
            <person name="Lucas S."/>
            <person name="Mangogna M."/>
            <person name="McGinnis K."/>
            <person name="Medlin L.K."/>
            <person name="Montsant A."/>
            <person name="Oudot-Le Secq M.P."/>
            <person name="Napoli C."/>
            <person name="Obornik M."/>
            <person name="Parker M.S."/>
            <person name="Petit J.L."/>
            <person name="Porcel B.M."/>
            <person name="Poulsen N."/>
            <person name="Robison M."/>
            <person name="Rychlewski L."/>
            <person name="Rynearson T.A."/>
            <person name="Schmutz J."/>
            <person name="Shapiro H."/>
            <person name="Siaut M."/>
            <person name="Stanley M."/>
            <person name="Sussman M.R."/>
            <person name="Taylor A.R."/>
            <person name="Vardi A."/>
            <person name="von Dassow P."/>
            <person name="Vyverman W."/>
            <person name="Willis A."/>
            <person name="Wyrwicz L.S."/>
            <person name="Rokhsar D.S."/>
            <person name="Weissenbach J."/>
            <person name="Armbrust E.V."/>
            <person name="Green B.R."/>
            <person name="Van de Peer Y."/>
            <person name="Grigoriev I.V."/>
        </authorList>
    </citation>
    <scope>NUCLEOTIDE SEQUENCE [LARGE SCALE GENOMIC DNA]</scope>
    <source>
        <strain evidence="2 3">CCAP 1055/1</strain>
    </source>
</reference>
<sequence>MSVEFPVYQIDFSAVAAGKRVAATKRRIRWRFGFPNQAALADGKTGIECRGEEHEIVIVWSVTSGKRQIIMDGREVHFSNTRTSLMDHTWSGKGNHVMKVLCHASAPMSANPGFRQYDFFIDGQSFFRMPKVYELGVRPGSSASPRAPAVRSPSTLSQEDAELQAAINASLEESRRRLGPRAGSSGGGSLAPPAADLLDMGAEPSPAPPEAYSQSSYDQGQGGPPPPPNYGAQSTQPSYSYGGTTVAPGANSNQQFLALPSSSNYPPPQQQQYTQGPTSPPQQQQYNQGPPPPQQQYYDQSYGQQSFQSSQGYGSPGPSPNGGGDPLGLHTA</sequence>
<dbReference type="KEGG" id="pti:PHATRDRAFT_47461"/>
<dbReference type="PaxDb" id="2850-Phatr47461"/>
<feature type="region of interest" description="Disordered" evidence="1">
    <location>
        <begin position="138"/>
        <end position="160"/>
    </location>
</feature>
<name>B7G3G2_PHATC</name>
<dbReference type="InParanoid" id="B7G3G2"/>
<organism evidence="2 3">
    <name type="scientific">Phaeodactylum tricornutum (strain CCAP 1055/1)</name>
    <dbReference type="NCBI Taxonomy" id="556484"/>
    <lineage>
        <taxon>Eukaryota</taxon>
        <taxon>Sar</taxon>
        <taxon>Stramenopiles</taxon>
        <taxon>Ochrophyta</taxon>
        <taxon>Bacillariophyta</taxon>
        <taxon>Bacillariophyceae</taxon>
        <taxon>Bacillariophycidae</taxon>
        <taxon>Naviculales</taxon>
        <taxon>Phaeodactylaceae</taxon>
        <taxon>Phaeodactylum</taxon>
    </lineage>
</organism>
<feature type="compositionally biased region" description="Low complexity" evidence="1">
    <location>
        <begin position="295"/>
        <end position="313"/>
    </location>
</feature>
<feature type="compositionally biased region" description="Low complexity" evidence="1">
    <location>
        <begin position="190"/>
        <end position="219"/>
    </location>
</feature>
<dbReference type="AlphaFoldDB" id="B7G3G2"/>
<evidence type="ECO:0000256" key="1">
    <source>
        <dbReference type="SAM" id="MobiDB-lite"/>
    </source>
</evidence>
<proteinExistence type="predicted"/>
<dbReference type="HOGENOM" id="CLU_466523_0_0_1"/>
<dbReference type="eggNOG" id="ENOG502RB8D">
    <property type="taxonomic scope" value="Eukaryota"/>
</dbReference>
<dbReference type="RefSeq" id="XP_002181783.1">
    <property type="nucleotide sequence ID" value="XM_002181747.1"/>
</dbReference>
<reference evidence="3" key="2">
    <citation type="submission" date="2008-08" db="EMBL/GenBank/DDBJ databases">
        <authorList>
            <consortium name="Diatom Consortium"/>
            <person name="Grigoriev I."/>
            <person name="Grimwood J."/>
            <person name="Kuo A."/>
            <person name="Otillar R.P."/>
            <person name="Salamov A."/>
            <person name="Detter J.C."/>
            <person name="Lindquist E."/>
            <person name="Shapiro H."/>
            <person name="Lucas S."/>
            <person name="Glavina del Rio T."/>
            <person name="Pitluck S."/>
            <person name="Rokhsar D."/>
            <person name="Bowler C."/>
        </authorList>
    </citation>
    <scope>GENOME REANNOTATION</scope>
    <source>
        <strain evidence="3">CCAP 1055/1</strain>
    </source>
</reference>
<feature type="compositionally biased region" description="Low complexity" evidence="1">
    <location>
        <begin position="260"/>
        <end position="288"/>
    </location>
</feature>
<dbReference type="GeneID" id="7202578"/>
<protein>
    <submittedName>
        <fullName evidence="2">Uncharacterized protein</fullName>
    </submittedName>
</protein>
<dbReference type="Proteomes" id="UP000000759">
    <property type="component" value="Chromosome 13"/>
</dbReference>
<dbReference type="InterPro" id="IPR003903">
    <property type="entry name" value="UIM_dom"/>
</dbReference>
<feature type="non-terminal residue" evidence="2">
    <location>
        <position position="332"/>
    </location>
</feature>
<accession>B7G3G2</accession>
<dbReference type="PROSITE" id="PS50330">
    <property type="entry name" value="UIM"/>
    <property type="match status" value="1"/>
</dbReference>
<keyword evidence="3" id="KW-1185">Reference proteome</keyword>